<evidence type="ECO:0000259" key="3">
    <source>
        <dbReference type="Pfam" id="PF04173"/>
    </source>
</evidence>
<dbReference type="HOGENOM" id="CLU_057857_0_0_11"/>
<evidence type="ECO:0000313" key="6">
    <source>
        <dbReference type="Proteomes" id="UP000004816"/>
    </source>
</evidence>
<evidence type="ECO:0008006" key="7">
    <source>
        <dbReference type="Google" id="ProtNLM"/>
    </source>
</evidence>
<keyword evidence="6" id="KW-1185">Reference proteome</keyword>
<proteinExistence type="predicted"/>
<accession>E5XP14</accession>
<feature type="transmembrane region" description="Helical" evidence="2">
    <location>
        <begin position="137"/>
        <end position="159"/>
    </location>
</feature>
<dbReference type="GO" id="GO:0005886">
    <property type="term" value="C:plasma membrane"/>
    <property type="evidence" value="ECO:0007669"/>
    <property type="project" value="TreeGrafter"/>
</dbReference>
<dbReference type="InterPro" id="IPR011636">
    <property type="entry name" value="DoxA"/>
</dbReference>
<keyword evidence="2" id="KW-0472">Membrane</keyword>
<gene>
    <name evidence="5" type="ORF">HMPREF9336_01235</name>
</gene>
<dbReference type="eggNOG" id="COG2409">
    <property type="taxonomic scope" value="Bacteria"/>
</dbReference>
<dbReference type="Pfam" id="PF04173">
    <property type="entry name" value="DoxD"/>
    <property type="match status" value="1"/>
</dbReference>
<feature type="transmembrane region" description="Helical" evidence="2">
    <location>
        <begin position="190"/>
        <end position="213"/>
    </location>
</feature>
<comment type="caution">
    <text evidence="5">The sequence shown here is derived from an EMBL/GenBank/DDBJ whole genome shotgun (WGS) entry which is preliminary data.</text>
</comment>
<evidence type="ECO:0000313" key="5">
    <source>
        <dbReference type="EMBL" id="EFV13906.1"/>
    </source>
</evidence>
<feature type="transmembrane region" description="Helical" evidence="2">
    <location>
        <begin position="166"/>
        <end position="184"/>
    </location>
</feature>
<dbReference type="PANTHER" id="PTHR33452:SF1">
    <property type="entry name" value="INNER MEMBRANE PROTEIN YPHA-RELATED"/>
    <property type="match status" value="1"/>
</dbReference>
<dbReference type="PANTHER" id="PTHR33452">
    <property type="entry name" value="OXIDOREDUCTASE CATD-RELATED"/>
    <property type="match status" value="1"/>
</dbReference>
<dbReference type="PIRSF" id="PIRSF037390">
    <property type="entry name" value="Thiosulph_Quin_oxidored_DoxA-D"/>
    <property type="match status" value="1"/>
</dbReference>
<protein>
    <recommendedName>
        <fullName evidence="7">Thiosulfate dehydrogenase [quinone] large subunit</fullName>
    </recommendedName>
</protein>
<evidence type="ECO:0000256" key="2">
    <source>
        <dbReference type="SAM" id="Phobius"/>
    </source>
</evidence>
<reference evidence="5 6" key="1">
    <citation type="journal article" date="2011" name="Stand. Genomic Sci.">
        <title>High quality draft genome sequence of Segniliparus rugosus CDC 945(T)= (ATCC BAA-974(T)).</title>
        <authorList>
            <person name="Earl A.M."/>
            <person name="Desjardins C.A."/>
            <person name="Fitzgerald M.G."/>
            <person name="Arachchi H.M."/>
            <person name="Zeng Q."/>
            <person name="Mehta T."/>
            <person name="Griggs A."/>
            <person name="Birren B.W."/>
            <person name="Toney N.C."/>
            <person name="Carr J."/>
            <person name="Posey J."/>
            <person name="Butler W.R."/>
        </authorList>
    </citation>
    <scope>NUCLEOTIDE SEQUENCE [LARGE SCALE GENOMIC DNA]</scope>
    <source>
        <strain evidence="6">ATCC BAA-974 / DSM 45345 / CCUG 50838 / CIP 108380 / JCM 13579 / CDC 945</strain>
    </source>
</reference>
<dbReference type="InterPro" id="IPR007301">
    <property type="entry name" value="DoxD"/>
</dbReference>
<dbReference type="eggNOG" id="COG2259">
    <property type="taxonomic scope" value="Bacteria"/>
</dbReference>
<keyword evidence="2" id="KW-1133">Transmembrane helix</keyword>
<feature type="domain" description="Thiosulphate:quinone oxidoreductase small subunit DoxA" evidence="4">
    <location>
        <begin position="263"/>
        <end position="393"/>
    </location>
</feature>
<feature type="compositionally biased region" description="Low complexity" evidence="1">
    <location>
        <begin position="45"/>
        <end position="54"/>
    </location>
</feature>
<evidence type="ECO:0000256" key="1">
    <source>
        <dbReference type="SAM" id="MobiDB-lite"/>
    </source>
</evidence>
<dbReference type="Pfam" id="PF07680">
    <property type="entry name" value="DoxA"/>
    <property type="match status" value="1"/>
</dbReference>
<dbReference type="AlphaFoldDB" id="E5XP14"/>
<keyword evidence="2" id="KW-0812">Transmembrane</keyword>
<dbReference type="STRING" id="679197.HMPREF9336_01235"/>
<dbReference type="InterPro" id="IPR017192">
    <property type="entry name" value="ThioSO4-Q_OxRdtase_DoxA/D"/>
</dbReference>
<dbReference type="EMBL" id="ACZI02000003">
    <property type="protein sequence ID" value="EFV13906.1"/>
    <property type="molecule type" value="Genomic_DNA"/>
</dbReference>
<feature type="region of interest" description="Disordered" evidence="1">
    <location>
        <begin position="42"/>
        <end position="64"/>
    </location>
</feature>
<dbReference type="Proteomes" id="UP000004816">
    <property type="component" value="Unassembled WGS sequence"/>
</dbReference>
<sequence>MAGLRLGLLFDTIVVRSFMHPAIASLPGRWFWWPLNVPARPRPPRTTTRKPALTEANIPTSPAKDRSPIGSAALIALPIRLVMGWAFFSAFWRRTALKDALDPDAAGYVGEKFNHFLPNALIVKPAIEHLLAHPGQLHAAMVLFTVAEGVVGLFLLVGLCTRAMSLAAIGLSLGILLGSGWLGTTCLDEWQIGVLSSACAFVLLLTGGGRYSLDHALARRRPALARSKWFARLASGEWAVPAKAALAGSLAILLVDLATNQIFHGGVYGPLHNKSVRPKIEISDARIADNILQFSVYRTEGVDVYGSFLVEAAVVDTQTGAAAATVLANQLGHLPAQAIRNTYVAKVKPAGRSLLVPLGAKAQVTLDVRGAQLEPRHPHALVLTDISGAQWKAPLKTDS</sequence>
<dbReference type="InterPro" id="IPR051907">
    <property type="entry name" value="DoxX-like_oxidoreductase"/>
</dbReference>
<name>E5XP14_SEGRC</name>
<organism evidence="5 6">
    <name type="scientific">Segniliparus rugosus (strain ATCC BAA-974 / DSM 45345 / CCUG 50838 / CIP 108380 / JCM 13579 / CDC 945)</name>
    <dbReference type="NCBI Taxonomy" id="679197"/>
    <lineage>
        <taxon>Bacteria</taxon>
        <taxon>Bacillati</taxon>
        <taxon>Actinomycetota</taxon>
        <taxon>Actinomycetes</taxon>
        <taxon>Mycobacteriales</taxon>
        <taxon>Segniliparaceae</taxon>
        <taxon>Segniliparus</taxon>
    </lineage>
</organism>
<evidence type="ECO:0000259" key="4">
    <source>
        <dbReference type="Pfam" id="PF07680"/>
    </source>
</evidence>
<feature type="domain" description="TQO small subunit DoxD" evidence="3">
    <location>
        <begin position="77"/>
        <end position="225"/>
    </location>
</feature>